<dbReference type="STRING" id="946122.A0A0C2T5X6"/>
<evidence type="ECO:0000313" key="1">
    <source>
        <dbReference type="EMBL" id="KIL61959.1"/>
    </source>
</evidence>
<dbReference type="AlphaFoldDB" id="A0A0C2T5X6"/>
<gene>
    <name evidence="1" type="ORF">M378DRAFT_166285</name>
</gene>
<dbReference type="OrthoDB" id="8062037at2759"/>
<reference evidence="1 2" key="1">
    <citation type="submission" date="2014-04" db="EMBL/GenBank/DDBJ databases">
        <title>Evolutionary Origins and Diversification of the Mycorrhizal Mutualists.</title>
        <authorList>
            <consortium name="DOE Joint Genome Institute"/>
            <consortium name="Mycorrhizal Genomics Consortium"/>
            <person name="Kohler A."/>
            <person name="Kuo A."/>
            <person name="Nagy L.G."/>
            <person name="Floudas D."/>
            <person name="Copeland A."/>
            <person name="Barry K.W."/>
            <person name="Cichocki N."/>
            <person name="Veneault-Fourrey C."/>
            <person name="LaButti K."/>
            <person name="Lindquist E.A."/>
            <person name="Lipzen A."/>
            <person name="Lundell T."/>
            <person name="Morin E."/>
            <person name="Murat C."/>
            <person name="Riley R."/>
            <person name="Ohm R."/>
            <person name="Sun H."/>
            <person name="Tunlid A."/>
            <person name="Henrissat B."/>
            <person name="Grigoriev I.V."/>
            <person name="Hibbett D.S."/>
            <person name="Martin F."/>
        </authorList>
    </citation>
    <scope>NUCLEOTIDE SEQUENCE [LARGE SCALE GENOMIC DNA]</scope>
    <source>
        <strain evidence="1 2">Koide BX008</strain>
    </source>
</reference>
<dbReference type="HOGENOM" id="CLU_877078_0_0_1"/>
<protein>
    <submittedName>
        <fullName evidence="1">Uncharacterized protein</fullName>
    </submittedName>
</protein>
<dbReference type="InParanoid" id="A0A0C2T5X6"/>
<organism evidence="1 2">
    <name type="scientific">Amanita muscaria (strain Koide BX008)</name>
    <dbReference type="NCBI Taxonomy" id="946122"/>
    <lineage>
        <taxon>Eukaryota</taxon>
        <taxon>Fungi</taxon>
        <taxon>Dikarya</taxon>
        <taxon>Basidiomycota</taxon>
        <taxon>Agaricomycotina</taxon>
        <taxon>Agaricomycetes</taxon>
        <taxon>Agaricomycetidae</taxon>
        <taxon>Agaricales</taxon>
        <taxon>Pluteineae</taxon>
        <taxon>Amanitaceae</taxon>
        <taxon>Amanita</taxon>
    </lineage>
</organism>
<name>A0A0C2T5X6_AMAMK</name>
<proteinExistence type="predicted"/>
<dbReference type="Proteomes" id="UP000054549">
    <property type="component" value="Unassembled WGS sequence"/>
</dbReference>
<accession>A0A0C2T5X6</accession>
<sequence>MAGPSNTRRISGLVPGLLDLSQPERLFRLPGSRLQFASFDPLAATAQQDVTDFRKFTIDGKLCRPKRIVIEITPSGDSFWRYVPNALLDDGVEDEGGWPRHVEICGDMIECSQDQWDIYKLDPLYECRVRNPPYIAQITRATETKIAAEDVRDDMMDVEAMDVDELPPTKDGKETDFPKAYRAERKVSEHNGGRMCKGGTSDGGDVENFPNVLVGNSQHKKRRLADIPESPSTLDDFSRVSTREQHFTTSSYTTVVKGKRARTASPTFLRRELRSKLLGREKLKRQRREQDFLVKQQKREENLFKDLMADAAQQMRE</sequence>
<dbReference type="EMBL" id="KN818277">
    <property type="protein sequence ID" value="KIL61959.1"/>
    <property type="molecule type" value="Genomic_DNA"/>
</dbReference>
<keyword evidence="2" id="KW-1185">Reference proteome</keyword>
<evidence type="ECO:0000313" key="2">
    <source>
        <dbReference type="Proteomes" id="UP000054549"/>
    </source>
</evidence>